<dbReference type="AlphaFoldDB" id="A0A843S7Z4"/>
<feature type="signal peptide" evidence="1">
    <location>
        <begin position="1"/>
        <end position="15"/>
    </location>
</feature>
<organism evidence="2 3">
    <name type="scientific">Rugamonas rivuli</name>
    <dbReference type="NCBI Taxonomy" id="2743358"/>
    <lineage>
        <taxon>Bacteria</taxon>
        <taxon>Pseudomonadati</taxon>
        <taxon>Pseudomonadota</taxon>
        <taxon>Betaproteobacteria</taxon>
        <taxon>Burkholderiales</taxon>
        <taxon>Oxalobacteraceae</taxon>
        <taxon>Telluria group</taxon>
        <taxon>Rugamonas</taxon>
    </lineage>
</organism>
<accession>A0A843S7Z4</accession>
<name>A0A843S7Z4_9BURK</name>
<dbReference type="Proteomes" id="UP000444318">
    <property type="component" value="Unassembled WGS sequence"/>
</dbReference>
<dbReference type="RefSeq" id="WP_152801286.1">
    <property type="nucleotide sequence ID" value="NZ_WHUF01000001.1"/>
</dbReference>
<evidence type="ECO:0000313" key="2">
    <source>
        <dbReference type="EMBL" id="MQA18333.1"/>
    </source>
</evidence>
<reference evidence="2 3" key="1">
    <citation type="submission" date="2019-10" db="EMBL/GenBank/DDBJ databases">
        <title>Two novel species isolated from a subtropical stream in China.</title>
        <authorList>
            <person name="Lu H."/>
        </authorList>
    </citation>
    <scope>NUCLEOTIDE SEQUENCE [LARGE SCALE GENOMIC DNA]</scope>
    <source>
        <strain evidence="2 3">FT103W</strain>
    </source>
</reference>
<evidence type="ECO:0008006" key="4">
    <source>
        <dbReference type="Google" id="ProtNLM"/>
    </source>
</evidence>
<keyword evidence="1" id="KW-0732">Signal</keyword>
<protein>
    <recommendedName>
        <fullName evidence="4">Lipoprotein</fullName>
    </recommendedName>
</protein>
<sequence>MAVIVMAGCAAAAVAAPKTSAAKTPAPKVKSDPVKEMAEQRSVIVESLYRGESRERACAIVAQQFSLWCSVRGKDFILVRGMGTRITYFTTLRVP</sequence>
<evidence type="ECO:0000313" key="3">
    <source>
        <dbReference type="Proteomes" id="UP000444318"/>
    </source>
</evidence>
<keyword evidence="3" id="KW-1185">Reference proteome</keyword>
<evidence type="ECO:0000256" key="1">
    <source>
        <dbReference type="SAM" id="SignalP"/>
    </source>
</evidence>
<dbReference type="EMBL" id="WHUF01000001">
    <property type="protein sequence ID" value="MQA18333.1"/>
    <property type="molecule type" value="Genomic_DNA"/>
</dbReference>
<feature type="chain" id="PRO_5032520936" description="Lipoprotein" evidence="1">
    <location>
        <begin position="16"/>
        <end position="95"/>
    </location>
</feature>
<proteinExistence type="predicted"/>
<comment type="caution">
    <text evidence="2">The sequence shown here is derived from an EMBL/GenBank/DDBJ whole genome shotgun (WGS) entry which is preliminary data.</text>
</comment>
<gene>
    <name evidence="2" type="ORF">GEV01_02260</name>
</gene>